<proteinExistence type="predicted"/>
<name>A0A1H6S3L7_9FLAO</name>
<keyword evidence="5" id="KW-0482">Metalloprotease</keyword>
<dbReference type="OrthoDB" id="9804482at2"/>
<dbReference type="InterPro" id="IPR001405">
    <property type="entry name" value="UPF0758"/>
</dbReference>
<evidence type="ECO:0000259" key="6">
    <source>
        <dbReference type="PROSITE" id="PS50249"/>
    </source>
</evidence>
<dbReference type="InterPro" id="IPR037518">
    <property type="entry name" value="MPN"/>
</dbReference>
<accession>A0A1H6S3L7</accession>
<dbReference type="STRING" id="402734.SAMN05660918_1193"/>
<organism evidence="7 8">
    <name type="scientific">Flavobacterium terrigena</name>
    <dbReference type="NCBI Taxonomy" id="402734"/>
    <lineage>
        <taxon>Bacteria</taxon>
        <taxon>Pseudomonadati</taxon>
        <taxon>Bacteroidota</taxon>
        <taxon>Flavobacteriia</taxon>
        <taxon>Flavobacteriales</taxon>
        <taxon>Flavobacteriaceae</taxon>
        <taxon>Flavobacterium</taxon>
    </lineage>
</organism>
<dbReference type="GO" id="GO:0046872">
    <property type="term" value="F:metal ion binding"/>
    <property type="evidence" value="ECO:0007669"/>
    <property type="project" value="UniProtKB-KW"/>
</dbReference>
<keyword evidence="3" id="KW-0378">Hydrolase</keyword>
<sequence>MEVAEIKVSYSNTNSEKVKVTNSQIAYDVILKHWDLNILEFQEEVKVMLFNRANILLGIYEMSKGGISGTVVDIRIILSVALKCNSSSIILVHNHPSGRLVPSEPDKAITKRLKEACSILDIELLDHLIISRDGFYSFDKDKVFNTNLLEL</sequence>
<protein>
    <submittedName>
        <fullName evidence="7">RadC-like JAB domain-containing protein</fullName>
    </submittedName>
</protein>
<dbReference type="InterPro" id="IPR025657">
    <property type="entry name" value="RadC_JAB"/>
</dbReference>
<evidence type="ECO:0000313" key="7">
    <source>
        <dbReference type="EMBL" id="SEI62531.1"/>
    </source>
</evidence>
<evidence type="ECO:0000256" key="3">
    <source>
        <dbReference type="ARBA" id="ARBA00022801"/>
    </source>
</evidence>
<dbReference type="GO" id="GO:0008237">
    <property type="term" value="F:metallopeptidase activity"/>
    <property type="evidence" value="ECO:0007669"/>
    <property type="project" value="UniProtKB-KW"/>
</dbReference>
<evidence type="ECO:0000256" key="4">
    <source>
        <dbReference type="ARBA" id="ARBA00022833"/>
    </source>
</evidence>
<dbReference type="EMBL" id="FNYA01000002">
    <property type="protein sequence ID" value="SEI62531.1"/>
    <property type="molecule type" value="Genomic_DNA"/>
</dbReference>
<feature type="domain" description="MPN" evidence="6">
    <location>
        <begin position="20"/>
        <end position="144"/>
    </location>
</feature>
<evidence type="ECO:0000313" key="8">
    <source>
        <dbReference type="Proteomes" id="UP000199702"/>
    </source>
</evidence>
<dbReference type="PROSITE" id="PS50249">
    <property type="entry name" value="MPN"/>
    <property type="match status" value="1"/>
</dbReference>
<keyword evidence="2" id="KW-0479">Metal-binding</keyword>
<dbReference type="Gene3D" id="3.40.140.10">
    <property type="entry name" value="Cytidine Deaminase, domain 2"/>
    <property type="match status" value="1"/>
</dbReference>
<dbReference type="PANTHER" id="PTHR30471:SF3">
    <property type="entry name" value="UPF0758 PROTEIN YEES-RELATED"/>
    <property type="match status" value="1"/>
</dbReference>
<gene>
    <name evidence="7" type="ORF">SAMN05660918_1193</name>
</gene>
<dbReference type="AlphaFoldDB" id="A0A1H6S3L7"/>
<keyword evidence="4" id="KW-0862">Zinc</keyword>
<dbReference type="PROSITE" id="PS01302">
    <property type="entry name" value="UPF0758"/>
    <property type="match status" value="1"/>
</dbReference>
<evidence type="ECO:0000256" key="1">
    <source>
        <dbReference type="ARBA" id="ARBA00022670"/>
    </source>
</evidence>
<evidence type="ECO:0000256" key="5">
    <source>
        <dbReference type="ARBA" id="ARBA00023049"/>
    </source>
</evidence>
<dbReference type="Proteomes" id="UP000199702">
    <property type="component" value="Unassembled WGS sequence"/>
</dbReference>
<evidence type="ECO:0000256" key="2">
    <source>
        <dbReference type="ARBA" id="ARBA00022723"/>
    </source>
</evidence>
<keyword evidence="1" id="KW-0645">Protease</keyword>
<dbReference type="Pfam" id="PF04002">
    <property type="entry name" value="RadC"/>
    <property type="match status" value="1"/>
</dbReference>
<dbReference type="RefSeq" id="WP_091309620.1">
    <property type="nucleotide sequence ID" value="NZ_CBCSJU010000005.1"/>
</dbReference>
<dbReference type="GO" id="GO:0006508">
    <property type="term" value="P:proteolysis"/>
    <property type="evidence" value="ECO:0007669"/>
    <property type="project" value="UniProtKB-KW"/>
</dbReference>
<dbReference type="InterPro" id="IPR020891">
    <property type="entry name" value="UPF0758_CS"/>
</dbReference>
<reference evidence="8" key="1">
    <citation type="submission" date="2016-10" db="EMBL/GenBank/DDBJ databases">
        <authorList>
            <person name="Varghese N."/>
            <person name="Submissions S."/>
        </authorList>
    </citation>
    <scope>NUCLEOTIDE SEQUENCE [LARGE SCALE GENOMIC DNA]</scope>
    <source>
        <strain evidence="8">DSM 17934</strain>
    </source>
</reference>
<dbReference type="PANTHER" id="PTHR30471">
    <property type="entry name" value="DNA REPAIR PROTEIN RADC"/>
    <property type="match status" value="1"/>
</dbReference>
<dbReference type="CDD" id="cd08071">
    <property type="entry name" value="MPN_DUF2466"/>
    <property type="match status" value="1"/>
</dbReference>
<keyword evidence="8" id="KW-1185">Reference proteome</keyword>